<feature type="DNA-binding region" description="H-T-H motif" evidence="4">
    <location>
        <begin position="44"/>
        <end position="63"/>
    </location>
</feature>
<evidence type="ECO:0000256" key="2">
    <source>
        <dbReference type="ARBA" id="ARBA00023125"/>
    </source>
</evidence>
<protein>
    <submittedName>
        <fullName evidence="7">Transcriptional regulator</fullName>
    </submittedName>
</protein>
<dbReference type="EMBL" id="BSFJ01000005">
    <property type="protein sequence ID" value="GLK71025.1"/>
    <property type="molecule type" value="Genomic_DNA"/>
</dbReference>
<dbReference type="Pfam" id="PF00440">
    <property type="entry name" value="TetR_N"/>
    <property type="match status" value="1"/>
</dbReference>
<dbReference type="Gene3D" id="1.10.357.10">
    <property type="entry name" value="Tetracycline Repressor, domain 2"/>
    <property type="match status" value="1"/>
</dbReference>
<dbReference type="PRINTS" id="PR00455">
    <property type="entry name" value="HTHTETR"/>
</dbReference>
<dbReference type="Gene3D" id="1.10.10.60">
    <property type="entry name" value="Homeodomain-like"/>
    <property type="match status" value="1"/>
</dbReference>
<dbReference type="InterPro" id="IPR023772">
    <property type="entry name" value="DNA-bd_HTH_TetR-type_CS"/>
</dbReference>
<keyword evidence="8" id="KW-1185">Reference proteome</keyword>
<sequence>MTMTMIDTETPAAAPHAEPESSKRREIIDGARKVFFEKGFDGASMDEVAKAAGVSKATIYVYFASKAELFEALVHNDRTRSAERLFEVDPSGDDVEMLLRRLGISFMTMMVQPDQIRMVRMVIAIAEKFPRIGRTFFDAGPCHGGQRLAALLRRQADLGRLRIDDDLAAAYEFFNLCQSNSVKGLLFGVGEQPTPAQIEETVERAVRVFLSYYGTQPRT</sequence>
<evidence type="ECO:0000256" key="3">
    <source>
        <dbReference type="ARBA" id="ARBA00023163"/>
    </source>
</evidence>
<dbReference type="PANTHER" id="PTHR30055:SF146">
    <property type="entry name" value="HTH-TYPE TRANSCRIPTIONAL DUAL REGULATOR CECR"/>
    <property type="match status" value="1"/>
</dbReference>
<proteinExistence type="predicted"/>
<evidence type="ECO:0000256" key="5">
    <source>
        <dbReference type="SAM" id="MobiDB-lite"/>
    </source>
</evidence>
<evidence type="ECO:0000313" key="8">
    <source>
        <dbReference type="Proteomes" id="UP001143370"/>
    </source>
</evidence>
<dbReference type="AlphaFoldDB" id="A0A9W6J519"/>
<dbReference type="InterPro" id="IPR050109">
    <property type="entry name" value="HTH-type_TetR-like_transc_reg"/>
</dbReference>
<keyword evidence="3" id="KW-0804">Transcription</keyword>
<gene>
    <name evidence="7" type="ORF">GCM10017643_11400</name>
</gene>
<accession>A0A9W6J519</accession>
<dbReference type="FunFam" id="1.10.10.60:FF:000141">
    <property type="entry name" value="TetR family transcriptional regulator"/>
    <property type="match status" value="1"/>
</dbReference>
<dbReference type="PROSITE" id="PS50977">
    <property type="entry name" value="HTH_TETR_2"/>
    <property type="match status" value="1"/>
</dbReference>
<comment type="caution">
    <text evidence="7">The sequence shown here is derived from an EMBL/GenBank/DDBJ whole genome shotgun (WGS) entry which is preliminary data.</text>
</comment>
<organism evidence="7 8">
    <name type="scientific">Ancylobacter dichloromethanicus</name>
    <dbReference type="NCBI Taxonomy" id="518825"/>
    <lineage>
        <taxon>Bacteria</taxon>
        <taxon>Pseudomonadati</taxon>
        <taxon>Pseudomonadota</taxon>
        <taxon>Alphaproteobacteria</taxon>
        <taxon>Hyphomicrobiales</taxon>
        <taxon>Xanthobacteraceae</taxon>
        <taxon>Ancylobacter</taxon>
    </lineage>
</organism>
<reference evidence="7" key="1">
    <citation type="journal article" date="2014" name="Int. J. Syst. Evol. Microbiol.">
        <title>Complete genome sequence of Corynebacterium casei LMG S-19264T (=DSM 44701T), isolated from a smear-ripened cheese.</title>
        <authorList>
            <consortium name="US DOE Joint Genome Institute (JGI-PGF)"/>
            <person name="Walter F."/>
            <person name="Albersmeier A."/>
            <person name="Kalinowski J."/>
            <person name="Ruckert C."/>
        </authorList>
    </citation>
    <scope>NUCLEOTIDE SEQUENCE</scope>
    <source>
        <strain evidence="7">VKM B-2484</strain>
    </source>
</reference>
<dbReference type="InterPro" id="IPR009057">
    <property type="entry name" value="Homeodomain-like_sf"/>
</dbReference>
<reference evidence="7" key="2">
    <citation type="submission" date="2023-01" db="EMBL/GenBank/DDBJ databases">
        <authorList>
            <person name="Sun Q."/>
            <person name="Evtushenko L."/>
        </authorList>
    </citation>
    <scope>NUCLEOTIDE SEQUENCE</scope>
    <source>
        <strain evidence="7">VKM B-2484</strain>
    </source>
</reference>
<dbReference type="PROSITE" id="PS01081">
    <property type="entry name" value="HTH_TETR_1"/>
    <property type="match status" value="1"/>
</dbReference>
<dbReference type="InterPro" id="IPR039536">
    <property type="entry name" value="TetR_C_Proteobacteria"/>
</dbReference>
<dbReference type="Proteomes" id="UP001143370">
    <property type="component" value="Unassembled WGS sequence"/>
</dbReference>
<dbReference type="Pfam" id="PF14246">
    <property type="entry name" value="TetR_C_7"/>
    <property type="match status" value="1"/>
</dbReference>
<dbReference type="PANTHER" id="PTHR30055">
    <property type="entry name" value="HTH-TYPE TRANSCRIPTIONAL REGULATOR RUTR"/>
    <property type="match status" value="1"/>
</dbReference>
<name>A0A9W6J519_9HYPH</name>
<dbReference type="InterPro" id="IPR001647">
    <property type="entry name" value="HTH_TetR"/>
</dbReference>
<evidence type="ECO:0000259" key="6">
    <source>
        <dbReference type="PROSITE" id="PS50977"/>
    </source>
</evidence>
<dbReference type="SUPFAM" id="SSF48498">
    <property type="entry name" value="Tetracyclin repressor-like, C-terminal domain"/>
    <property type="match status" value="1"/>
</dbReference>
<evidence type="ECO:0000256" key="1">
    <source>
        <dbReference type="ARBA" id="ARBA00023015"/>
    </source>
</evidence>
<dbReference type="GO" id="GO:0003700">
    <property type="term" value="F:DNA-binding transcription factor activity"/>
    <property type="evidence" value="ECO:0007669"/>
    <property type="project" value="TreeGrafter"/>
</dbReference>
<dbReference type="SUPFAM" id="SSF46689">
    <property type="entry name" value="Homeodomain-like"/>
    <property type="match status" value="1"/>
</dbReference>
<feature type="region of interest" description="Disordered" evidence="5">
    <location>
        <begin position="1"/>
        <end position="23"/>
    </location>
</feature>
<feature type="domain" description="HTH tetR-type" evidence="6">
    <location>
        <begin position="21"/>
        <end position="81"/>
    </location>
</feature>
<evidence type="ECO:0000256" key="4">
    <source>
        <dbReference type="PROSITE-ProRule" id="PRU00335"/>
    </source>
</evidence>
<dbReference type="RefSeq" id="WP_373878501.1">
    <property type="nucleotide sequence ID" value="NZ_BSFJ01000005.1"/>
</dbReference>
<dbReference type="GO" id="GO:0000976">
    <property type="term" value="F:transcription cis-regulatory region binding"/>
    <property type="evidence" value="ECO:0007669"/>
    <property type="project" value="TreeGrafter"/>
</dbReference>
<dbReference type="InterPro" id="IPR036271">
    <property type="entry name" value="Tet_transcr_reg_TetR-rel_C_sf"/>
</dbReference>
<keyword evidence="2 4" id="KW-0238">DNA-binding</keyword>
<keyword evidence="1" id="KW-0805">Transcription regulation</keyword>
<evidence type="ECO:0000313" key="7">
    <source>
        <dbReference type="EMBL" id="GLK71025.1"/>
    </source>
</evidence>